<dbReference type="AlphaFoldDB" id="A0A426UWN2"/>
<dbReference type="Gene3D" id="1.10.10.10">
    <property type="entry name" value="Winged helix-like DNA-binding domain superfamily/Winged helix DNA-binding domain"/>
    <property type="match status" value="1"/>
</dbReference>
<protein>
    <submittedName>
        <fullName evidence="5">Transcriptional regulator</fullName>
    </submittedName>
</protein>
<dbReference type="EMBL" id="RSEB01000004">
    <property type="protein sequence ID" value="RRR98756.1"/>
    <property type="molecule type" value="Genomic_DNA"/>
</dbReference>
<dbReference type="InterPro" id="IPR001845">
    <property type="entry name" value="HTH_ArsR_DNA-bd_dom"/>
</dbReference>
<dbReference type="Proteomes" id="UP000277256">
    <property type="component" value="Unassembled WGS sequence"/>
</dbReference>
<keyword evidence="2" id="KW-0238">DNA-binding</keyword>
<dbReference type="CDD" id="cd00090">
    <property type="entry name" value="HTH_ARSR"/>
    <property type="match status" value="1"/>
</dbReference>
<feature type="domain" description="HTH arsR-type" evidence="4">
    <location>
        <begin position="1"/>
        <end position="87"/>
    </location>
</feature>
<organism evidence="5 6">
    <name type="scientific">Glycomyces terrestris</name>
    <dbReference type="NCBI Taxonomy" id="2493553"/>
    <lineage>
        <taxon>Bacteria</taxon>
        <taxon>Bacillati</taxon>
        <taxon>Actinomycetota</taxon>
        <taxon>Actinomycetes</taxon>
        <taxon>Glycomycetales</taxon>
        <taxon>Glycomycetaceae</taxon>
        <taxon>Glycomyces</taxon>
    </lineage>
</organism>
<dbReference type="InterPro" id="IPR011991">
    <property type="entry name" value="ArsR-like_HTH"/>
</dbReference>
<gene>
    <name evidence="5" type="ORF">EIW28_16785</name>
</gene>
<proteinExistence type="predicted"/>
<dbReference type="InterPro" id="IPR036390">
    <property type="entry name" value="WH_DNA-bd_sf"/>
</dbReference>
<dbReference type="GO" id="GO:0003677">
    <property type="term" value="F:DNA binding"/>
    <property type="evidence" value="ECO:0007669"/>
    <property type="project" value="UniProtKB-KW"/>
</dbReference>
<dbReference type="GO" id="GO:0003700">
    <property type="term" value="F:DNA-binding transcription factor activity"/>
    <property type="evidence" value="ECO:0007669"/>
    <property type="project" value="InterPro"/>
</dbReference>
<accession>A0A426UWN2</accession>
<dbReference type="InterPro" id="IPR051081">
    <property type="entry name" value="HTH_MetalResp_TranReg"/>
</dbReference>
<dbReference type="OrthoDB" id="9806976at2"/>
<dbReference type="PRINTS" id="PR00778">
    <property type="entry name" value="HTHARSR"/>
</dbReference>
<evidence type="ECO:0000313" key="5">
    <source>
        <dbReference type="EMBL" id="RRR98756.1"/>
    </source>
</evidence>
<dbReference type="SMART" id="SM00418">
    <property type="entry name" value="HTH_ARSR"/>
    <property type="match status" value="1"/>
</dbReference>
<evidence type="ECO:0000313" key="6">
    <source>
        <dbReference type="Proteomes" id="UP000277256"/>
    </source>
</evidence>
<comment type="caution">
    <text evidence="5">The sequence shown here is derived from an EMBL/GenBank/DDBJ whole genome shotgun (WGS) entry which is preliminary data.</text>
</comment>
<name>A0A426UWN2_9ACTN</name>
<evidence type="ECO:0000256" key="1">
    <source>
        <dbReference type="ARBA" id="ARBA00023015"/>
    </source>
</evidence>
<keyword evidence="1" id="KW-0805">Transcription regulation</keyword>
<dbReference type="PROSITE" id="PS50987">
    <property type="entry name" value="HTH_ARSR_2"/>
    <property type="match status" value="1"/>
</dbReference>
<reference evidence="5 6" key="1">
    <citation type="submission" date="2018-12" db="EMBL/GenBank/DDBJ databases">
        <title>Glycomyces sp. YIM 121974 draft genome.</title>
        <authorList>
            <person name="Li Q."/>
        </authorList>
    </citation>
    <scope>NUCLEOTIDE SEQUENCE [LARGE SCALE GENOMIC DNA]</scope>
    <source>
        <strain evidence="5 6">YIM 121974</strain>
    </source>
</reference>
<dbReference type="SUPFAM" id="SSF46785">
    <property type="entry name" value="Winged helix' DNA-binding domain"/>
    <property type="match status" value="1"/>
</dbReference>
<dbReference type="NCBIfam" id="NF033788">
    <property type="entry name" value="HTH_metalloreg"/>
    <property type="match status" value="1"/>
</dbReference>
<evidence type="ECO:0000256" key="3">
    <source>
        <dbReference type="ARBA" id="ARBA00023163"/>
    </source>
</evidence>
<keyword evidence="3" id="KW-0804">Transcription</keyword>
<keyword evidence="6" id="KW-1185">Reference proteome</keyword>
<dbReference type="PANTHER" id="PTHR33154:SF33">
    <property type="entry name" value="TRANSCRIPTIONAL REPRESSOR SDPR"/>
    <property type="match status" value="1"/>
</dbReference>
<dbReference type="PANTHER" id="PTHR33154">
    <property type="entry name" value="TRANSCRIPTIONAL REGULATOR, ARSR FAMILY"/>
    <property type="match status" value="1"/>
</dbReference>
<evidence type="ECO:0000256" key="2">
    <source>
        <dbReference type="ARBA" id="ARBA00023125"/>
    </source>
</evidence>
<sequence>MSAVFEVLALPARQAIVERLREGPATVGELAGALGLSQPLASKHLRVLRDCGFVSVRADAQRRWYELRPEPLREVDRWLEPYRWMWEERLDRLGDRLDAMARHEDEEE</sequence>
<dbReference type="Pfam" id="PF01022">
    <property type="entry name" value="HTH_5"/>
    <property type="match status" value="1"/>
</dbReference>
<dbReference type="InterPro" id="IPR036388">
    <property type="entry name" value="WH-like_DNA-bd_sf"/>
</dbReference>
<evidence type="ECO:0000259" key="4">
    <source>
        <dbReference type="PROSITE" id="PS50987"/>
    </source>
</evidence>